<protein>
    <submittedName>
        <fullName evidence="2">Uncharacterized protein</fullName>
    </submittedName>
</protein>
<feature type="non-terminal residue" evidence="2">
    <location>
        <position position="1"/>
    </location>
</feature>
<evidence type="ECO:0000256" key="1">
    <source>
        <dbReference type="SAM" id="Phobius"/>
    </source>
</evidence>
<gene>
    <name evidence="2" type="ORF">LCGC14_1503420</name>
</gene>
<reference evidence="2" key="1">
    <citation type="journal article" date="2015" name="Nature">
        <title>Complex archaea that bridge the gap between prokaryotes and eukaryotes.</title>
        <authorList>
            <person name="Spang A."/>
            <person name="Saw J.H."/>
            <person name="Jorgensen S.L."/>
            <person name="Zaremba-Niedzwiedzka K."/>
            <person name="Martijn J."/>
            <person name="Lind A.E."/>
            <person name="van Eijk R."/>
            <person name="Schleper C."/>
            <person name="Guy L."/>
            <person name="Ettema T.J."/>
        </authorList>
    </citation>
    <scope>NUCLEOTIDE SEQUENCE</scope>
</reference>
<name>A0A0F9J3W1_9ZZZZ</name>
<accession>A0A0F9J3W1</accession>
<comment type="caution">
    <text evidence="2">The sequence shown here is derived from an EMBL/GenBank/DDBJ whole genome shotgun (WGS) entry which is preliminary data.</text>
</comment>
<evidence type="ECO:0000313" key="2">
    <source>
        <dbReference type="EMBL" id="KKM64238.1"/>
    </source>
</evidence>
<sequence>STVMQEWGLTAQQIAQPHIITVISGLLFTLGSGVGYAIKKNCTLAYAKESPEVVAKEIIKKVNGGVMENSNVPNSPT</sequence>
<feature type="transmembrane region" description="Helical" evidence="1">
    <location>
        <begin position="19"/>
        <end position="38"/>
    </location>
</feature>
<dbReference type="AlphaFoldDB" id="A0A0F9J3W1"/>
<dbReference type="EMBL" id="LAZR01010941">
    <property type="protein sequence ID" value="KKM64238.1"/>
    <property type="molecule type" value="Genomic_DNA"/>
</dbReference>
<organism evidence="2">
    <name type="scientific">marine sediment metagenome</name>
    <dbReference type="NCBI Taxonomy" id="412755"/>
    <lineage>
        <taxon>unclassified sequences</taxon>
        <taxon>metagenomes</taxon>
        <taxon>ecological metagenomes</taxon>
    </lineage>
</organism>
<keyword evidence="1" id="KW-0472">Membrane</keyword>
<proteinExistence type="predicted"/>
<keyword evidence="1" id="KW-1133">Transmembrane helix</keyword>
<keyword evidence="1" id="KW-0812">Transmembrane</keyword>